<evidence type="ECO:0000313" key="2">
    <source>
        <dbReference type="Proteomes" id="UP000824533"/>
    </source>
</evidence>
<dbReference type="EMBL" id="CM034388">
    <property type="protein sequence ID" value="KAJ0183088.1"/>
    <property type="molecule type" value="Genomic_DNA"/>
</dbReference>
<comment type="caution">
    <text evidence="1">The sequence shown here is derived from an EMBL/GenBank/DDBJ whole genome shotgun (WGS) entry which is preliminary data.</text>
</comment>
<proteinExistence type="predicted"/>
<organism evidence="1 2">
    <name type="scientific">Dendrolimus kikuchii</name>
    <dbReference type="NCBI Taxonomy" id="765133"/>
    <lineage>
        <taxon>Eukaryota</taxon>
        <taxon>Metazoa</taxon>
        <taxon>Ecdysozoa</taxon>
        <taxon>Arthropoda</taxon>
        <taxon>Hexapoda</taxon>
        <taxon>Insecta</taxon>
        <taxon>Pterygota</taxon>
        <taxon>Neoptera</taxon>
        <taxon>Endopterygota</taxon>
        <taxon>Lepidoptera</taxon>
        <taxon>Glossata</taxon>
        <taxon>Ditrysia</taxon>
        <taxon>Bombycoidea</taxon>
        <taxon>Lasiocampidae</taxon>
        <taxon>Dendrolimus</taxon>
    </lineage>
</organism>
<keyword evidence="2" id="KW-1185">Reference proteome</keyword>
<gene>
    <name evidence="1" type="ORF">K1T71_001064</name>
</gene>
<sequence length="455" mass="52165">MFLLTLLLFSLVKITTCITICDSECACRIDNKLNVDYQGEFIDCSYRDAGILKTNNTLPNTAYSLDLSSANISIIDTSLLFQSTTLYELLLNNNKLRRIDGNHFKLPNVKRLDLSYNQLEFIDKESFRDLKTLEYFNIANNRFTTFDKLAFHHLSNLNEVILNNNNLGASLENNNLFDRSGFGLTQKIQIVSISGINLNKVPDNFFVDAYDIRKLIISNNNLTDVFEIPFTLQYLDLSDNPITEISTEDFTDLPGLNVLKLNNLWIEEVPDFVFEHLHSLTSLELERNKNLTQFSKLAFGKGVLEDPYDFTLHSFSLRNSRLTTLDKDLLDAFGQFTELDLQGNPWHCDCNLIWLKRLQLSTNAYDHFRCATPPSLYNARIFDLKAKYFTCQKKHIGIIMGIVSFCIILALVAVWMFVCVPKKHSRSSILRNMWAPSAAYTVLPMTPNIDSFNNT</sequence>
<accession>A0ACC1DHF3</accession>
<dbReference type="Proteomes" id="UP000824533">
    <property type="component" value="Linkage Group LG02"/>
</dbReference>
<reference evidence="1 2" key="1">
    <citation type="journal article" date="2021" name="Front. Genet.">
        <title>Chromosome-Level Genome Assembly Reveals Significant Gene Expansion in the Toll and IMD Signaling Pathways of Dendrolimus kikuchii.</title>
        <authorList>
            <person name="Zhou J."/>
            <person name="Wu P."/>
            <person name="Xiong Z."/>
            <person name="Liu N."/>
            <person name="Zhao N."/>
            <person name="Ji M."/>
            <person name="Qiu Y."/>
            <person name="Yang B."/>
        </authorList>
    </citation>
    <scope>NUCLEOTIDE SEQUENCE [LARGE SCALE GENOMIC DNA]</scope>
    <source>
        <strain evidence="1">Ann1</strain>
    </source>
</reference>
<name>A0ACC1DHF3_9NEOP</name>
<protein>
    <submittedName>
        <fullName evidence="1">Uncharacterized protein</fullName>
    </submittedName>
</protein>
<evidence type="ECO:0000313" key="1">
    <source>
        <dbReference type="EMBL" id="KAJ0183088.1"/>
    </source>
</evidence>